<dbReference type="GO" id="GO:0005886">
    <property type="term" value="C:plasma membrane"/>
    <property type="evidence" value="ECO:0007669"/>
    <property type="project" value="TreeGrafter"/>
</dbReference>
<comment type="subcellular location">
    <subcellularLocation>
        <location evidence="1">Membrane</location>
        <topology evidence="1">Multi-pass membrane protein</topology>
    </subcellularLocation>
</comment>
<evidence type="ECO:0000256" key="2">
    <source>
        <dbReference type="ARBA" id="ARBA00022692"/>
    </source>
</evidence>
<dbReference type="RefSeq" id="WP_240983966.1">
    <property type="nucleotide sequence ID" value="NZ_CDGJ01000134.1"/>
</dbReference>
<dbReference type="Proteomes" id="UP001071230">
    <property type="component" value="Unassembled WGS sequence"/>
</dbReference>
<dbReference type="KEGG" id="aacx:DEACI_0921"/>
<dbReference type="Gene3D" id="2.40.50.140">
    <property type="entry name" value="Nucleic acid-binding proteins"/>
    <property type="match status" value="1"/>
</dbReference>
<evidence type="ECO:0000259" key="6">
    <source>
        <dbReference type="Pfam" id="PF01957"/>
    </source>
</evidence>
<evidence type="ECO:0000313" key="9">
    <source>
        <dbReference type="Proteomes" id="UP001071230"/>
    </source>
</evidence>
<evidence type="ECO:0000256" key="3">
    <source>
        <dbReference type="ARBA" id="ARBA00022989"/>
    </source>
</evidence>
<keyword evidence="2 5" id="KW-0812">Transmembrane</keyword>
<evidence type="ECO:0000313" key="7">
    <source>
        <dbReference type="EMBL" id="CAA7600269.1"/>
    </source>
</evidence>
<evidence type="ECO:0000313" key="8">
    <source>
        <dbReference type="EMBL" id="CEJ09647.1"/>
    </source>
</evidence>
<proteinExistence type="predicted"/>
<evidence type="ECO:0000256" key="4">
    <source>
        <dbReference type="ARBA" id="ARBA00023136"/>
    </source>
</evidence>
<dbReference type="EMBL" id="LR746496">
    <property type="protein sequence ID" value="CAA7600269.1"/>
    <property type="molecule type" value="Genomic_DNA"/>
</dbReference>
<dbReference type="Pfam" id="PF01957">
    <property type="entry name" value="NfeD"/>
    <property type="match status" value="1"/>
</dbReference>
<name>A0A8S0W6Z7_9FIRM</name>
<dbReference type="EMBL" id="CDGJ01000134">
    <property type="protein sequence ID" value="CEJ09647.1"/>
    <property type="molecule type" value="Genomic_DNA"/>
</dbReference>
<dbReference type="InterPro" id="IPR052165">
    <property type="entry name" value="Membrane_assoc_protease"/>
</dbReference>
<dbReference type="AlphaFoldDB" id="A0A8S0W6Z7"/>
<gene>
    <name evidence="7" type="ORF">DEACI_0921</name>
    <name evidence="8" type="ORF">DEACI_4132</name>
</gene>
<dbReference type="InterPro" id="IPR002810">
    <property type="entry name" value="NfeD-like_C"/>
</dbReference>
<dbReference type="SUPFAM" id="SSF141322">
    <property type="entry name" value="NfeD domain-like"/>
    <property type="match status" value="1"/>
</dbReference>
<feature type="domain" description="NfeD-like C-terminal" evidence="6">
    <location>
        <begin position="78"/>
        <end position="133"/>
    </location>
</feature>
<dbReference type="InterPro" id="IPR012340">
    <property type="entry name" value="NA-bd_OB-fold"/>
</dbReference>
<reference evidence="8" key="1">
    <citation type="submission" date="2014-11" db="EMBL/GenBank/DDBJ databases">
        <authorList>
            <person name="Hornung B.V."/>
        </authorList>
    </citation>
    <scope>NUCLEOTIDE SEQUENCE</scope>
    <source>
        <strain evidence="8">INE</strain>
    </source>
</reference>
<keyword evidence="9" id="KW-1185">Reference proteome</keyword>
<protein>
    <submittedName>
        <fullName evidence="8">NfeD-like C-terminal, partner-binding</fullName>
    </submittedName>
    <submittedName>
        <fullName evidence="7">Nucleic acid-binding, OB-fold</fullName>
    </submittedName>
</protein>
<feature type="transmembrane region" description="Helical" evidence="5">
    <location>
        <begin position="49"/>
        <end position="67"/>
    </location>
</feature>
<keyword evidence="3 5" id="KW-1133">Transmembrane helix</keyword>
<reference evidence="7" key="2">
    <citation type="submission" date="2020-01" db="EMBL/GenBank/DDBJ databases">
        <authorList>
            <person name="Hornung B."/>
        </authorList>
    </citation>
    <scope>NUCLEOTIDE SEQUENCE</scope>
    <source>
        <strain evidence="7">PacBioINE</strain>
    </source>
</reference>
<organism evidence="7">
    <name type="scientific">Acididesulfobacillus acetoxydans</name>
    <dbReference type="NCBI Taxonomy" id="1561005"/>
    <lineage>
        <taxon>Bacteria</taxon>
        <taxon>Bacillati</taxon>
        <taxon>Bacillota</taxon>
        <taxon>Clostridia</taxon>
        <taxon>Eubacteriales</taxon>
        <taxon>Peptococcaceae</taxon>
        <taxon>Acididesulfobacillus</taxon>
    </lineage>
</organism>
<keyword evidence="4 5" id="KW-0472">Membrane</keyword>
<accession>A0A8S0W6Z7</accession>
<evidence type="ECO:0000256" key="5">
    <source>
        <dbReference type="SAM" id="Phobius"/>
    </source>
</evidence>
<sequence length="136" mass="15115">MINIVWLGIVAFSMILEFFTRTFFTLWFGLGAIVAFVLSLLGVPLPVQIVTFLVISLVLLGVFRQYAVKSYKYKTNIHELIGQEAIICGENANGSLLRLNGIEWTAETEDGKALNIGDRVLVRGIRGIKLLVKTKS</sequence>
<dbReference type="PANTHER" id="PTHR33507:SF3">
    <property type="entry name" value="INNER MEMBRANE PROTEIN YBBJ"/>
    <property type="match status" value="1"/>
</dbReference>
<dbReference type="Proteomes" id="UP000836597">
    <property type="component" value="Chromosome"/>
</dbReference>
<feature type="transmembrane region" description="Helical" evidence="5">
    <location>
        <begin position="23"/>
        <end position="43"/>
    </location>
</feature>
<evidence type="ECO:0000256" key="1">
    <source>
        <dbReference type="ARBA" id="ARBA00004141"/>
    </source>
</evidence>
<dbReference type="PANTHER" id="PTHR33507">
    <property type="entry name" value="INNER MEMBRANE PROTEIN YBBJ"/>
    <property type="match status" value="1"/>
</dbReference>